<dbReference type="GO" id="GO:0140359">
    <property type="term" value="F:ABC-type transporter activity"/>
    <property type="evidence" value="ECO:0007669"/>
    <property type="project" value="InterPro"/>
</dbReference>
<keyword evidence="2 5" id="KW-0812">Transmembrane</keyword>
<dbReference type="InterPro" id="IPR000412">
    <property type="entry name" value="ABC_2_transport"/>
</dbReference>
<evidence type="ECO:0000259" key="6">
    <source>
        <dbReference type="PROSITE" id="PS51012"/>
    </source>
</evidence>
<feature type="transmembrane region" description="Helical" evidence="5">
    <location>
        <begin position="232"/>
        <end position="254"/>
    </location>
</feature>
<dbReference type="InterPro" id="IPR047817">
    <property type="entry name" value="ABC2_TM_bact-type"/>
</dbReference>
<dbReference type="InterPro" id="IPR013525">
    <property type="entry name" value="ABC2_TM"/>
</dbReference>
<accession>A0A6C7DZT5</accession>
<feature type="transmembrane region" description="Helical" evidence="5">
    <location>
        <begin position="20"/>
        <end position="47"/>
    </location>
</feature>
<dbReference type="PANTHER" id="PTHR43229:SF2">
    <property type="entry name" value="NODULATION PROTEIN J"/>
    <property type="match status" value="1"/>
</dbReference>
<proteinExistence type="inferred from homology"/>
<feature type="domain" description="ABC transmembrane type-2" evidence="6">
    <location>
        <begin position="23"/>
        <end position="257"/>
    </location>
</feature>
<gene>
    <name evidence="7" type="ORF">YM304_12800</name>
</gene>
<dbReference type="EMBL" id="AP012057">
    <property type="protein sequence ID" value="BAN01594.1"/>
    <property type="molecule type" value="Genomic_DNA"/>
</dbReference>
<dbReference type="InterPro" id="IPR051784">
    <property type="entry name" value="Nod_factor_ABC_transporter"/>
</dbReference>
<comment type="subcellular location">
    <subcellularLocation>
        <location evidence="5">Cell membrane</location>
        <topology evidence="5">Multi-pass membrane protein</topology>
    </subcellularLocation>
    <subcellularLocation>
        <location evidence="1">Membrane</location>
        <topology evidence="1">Multi-pass membrane protein</topology>
    </subcellularLocation>
</comment>
<dbReference type="OrthoDB" id="9778589at2"/>
<keyword evidence="5" id="KW-0813">Transport</keyword>
<name>A0A6C7DZT5_ILUCY</name>
<comment type="similarity">
    <text evidence="5">Belongs to the ABC-2 integral membrane protein family.</text>
</comment>
<dbReference type="Pfam" id="PF01061">
    <property type="entry name" value="ABC2_membrane"/>
    <property type="match status" value="1"/>
</dbReference>
<keyword evidence="3 5" id="KW-1133">Transmembrane helix</keyword>
<dbReference type="PIRSF" id="PIRSF006648">
    <property type="entry name" value="DrrB"/>
    <property type="match status" value="1"/>
</dbReference>
<evidence type="ECO:0000256" key="1">
    <source>
        <dbReference type="ARBA" id="ARBA00004141"/>
    </source>
</evidence>
<dbReference type="AlphaFoldDB" id="A0A6C7DZT5"/>
<keyword evidence="5" id="KW-1003">Cell membrane</keyword>
<dbReference type="GO" id="GO:0043190">
    <property type="term" value="C:ATP-binding cassette (ABC) transporter complex"/>
    <property type="evidence" value="ECO:0007669"/>
    <property type="project" value="InterPro"/>
</dbReference>
<dbReference type="Proteomes" id="UP000011863">
    <property type="component" value="Chromosome"/>
</dbReference>
<evidence type="ECO:0000256" key="3">
    <source>
        <dbReference type="ARBA" id="ARBA00022989"/>
    </source>
</evidence>
<sequence>MSTPAAIRVFARDWTYFKRIWKSVLIGSVLQPMMYLLGVGLGVGSLVDRGADSAELLGGVSYAAFYATAVIATTAMFVAGQEALWPTMDGFSWSYAYRAQTSTPIEPTDVALGLMLHYGLRSLLSTAGVVVVLTFFADTRNPGLLLTLPVGVLTGWAFAMPFAAWTATRETDSSFPAIMRFGIIPMFLFGGAFYPVEQLPDWLEPVAWITPLWHGIELCRGAVLGGLGGGMAVVHLAALIGFVTAGLVAASVTFTKRLRV</sequence>
<reference evidence="7 8" key="1">
    <citation type="journal article" date="2013" name="Int. J. Syst. Evol. Microbiol.">
        <title>Ilumatobacter nonamiense sp. nov. and Ilumatobacter coccineum sp. nov., isolated from seashore sand.</title>
        <authorList>
            <person name="Matsumoto A."/>
            <person name="Kasai H."/>
            <person name="Matsuo Y."/>
            <person name="Shizuri Y."/>
            <person name="Ichikawa N."/>
            <person name="Fujita N."/>
            <person name="Omura S."/>
            <person name="Takahashi Y."/>
        </authorList>
    </citation>
    <scope>NUCLEOTIDE SEQUENCE [LARGE SCALE GENOMIC DNA]</scope>
    <source>
        <strain evidence="8">NBRC 103263 / KCTC 29153 / YM16-304</strain>
    </source>
</reference>
<feature type="transmembrane region" description="Helical" evidence="5">
    <location>
        <begin position="177"/>
        <end position="196"/>
    </location>
</feature>
<evidence type="ECO:0000256" key="5">
    <source>
        <dbReference type="RuleBase" id="RU361157"/>
    </source>
</evidence>
<dbReference type="PANTHER" id="PTHR43229">
    <property type="entry name" value="NODULATION PROTEIN J"/>
    <property type="match status" value="1"/>
</dbReference>
<dbReference type="KEGG" id="aym:YM304_12800"/>
<dbReference type="PRINTS" id="PR00164">
    <property type="entry name" value="ABC2TRNSPORT"/>
</dbReference>
<evidence type="ECO:0000313" key="7">
    <source>
        <dbReference type="EMBL" id="BAN01594.1"/>
    </source>
</evidence>
<evidence type="ECO:0000256" key="4">
    <source>
        <dbReference type="ARBA" id="ARBA00023136"/>
    </source>
</evidence>
<feature type="transmembrane region" description="Helical" evidence="5">
    <location>
        <begin position="118"/>
        <end position="137"/>
    </location>
</feature>
<feature type="transmembrane region" description="Helical" evidence="5">
    <location>
        <begin position="143"/>
        <end position="165"/>
    </location>
</feature>
<evidence type="ECO:0000313" key="8">
    <source>
        <dbReference type="Proteomes" id="UP000011863"/>
    </source>
</evidence>
<dbReference type="RefSeq" id="WP_015440841.1">
    <property type="nucleotide sequence ID" value="NC_020520.1"/>
</dbReference>
<feature type="transmembrane region" description="Helical" evidence="5">
    <location>
        <begin position="59"/>
        <end position="79"/>
    </location>
</feature>
<keyword evidence="4 5" id="KW-0472">Membrane</keyword>
<keyword evidence="8" id="KW-1185">Reference proteome</keyword>
<organism evidence="7 8">
    <name type="scientific">Ilumatobacter coccineus (strain NBRC 103263 / KCTC 29153 / YM16-304)</name>
    <dbReference type="NCBI Taxonomy" id="1313172"/>
    <lineage>
        <taxon>Bacteria</taxon>
        <taxon>Bacillati</taxon>
        <taxon>Actinomycetota</taxon>
        <taxon>Acidimicrobiia</taxon>
        <taxon>Acidimicrobiales</taxon>
        <taxon>Ilumatobacteraceae</taxon>
        <taxon>Ilumatobacter</taxon>
    </lineage>
</organism>
<evidence type="ECO:0000256" key="2">
    <source>
        <dbReference type="ARBA" id="ARBA00022692"/>
    </source>
</evidence>
<dbReference type="PROSITE" id="PS51012">
    <property type="entry name" value="ABC_TM2"/>
    <property type="match status" value="1"/>
</dbReference>
<protein>
    <recommendedName>
        <fullName evidence="5">Transport permease protein</fullName>
    </recommendedName>
</protein>